<dbReference type="GO" id="GO:0000723">
    <property type="term" value="P:telomere maintenance"/>
    <property type="evidence" value="ECO:0007669"/>
    <property type="project" value="EnsemblFungi"/>
</dbReference>
<dbReference type="GO" id="GO:0003729">
    <property type="term" value="F:mRNA binding"/>
    <property type="evidence" value="ECO:0007669"/>
    <property type="project" value="EnsemblFungi"/>
</dbReference>
<feature type="region of interest" description="Disordered" evidence="4">
    <location>
        <begin position="40"/>
        <end position="73"/>
    </location>
</feature>
<feature type="domain" description="K Homology" evidence="5">
    <location>
        <begin position="79"/>
        <end position="149"/>
    </location>
</feature>
<proteinExistence type="predicted"/>
<dbReference type="InterPro" id="IPR004088">
    <property type="entry name" value="KH_dom_type_1"/>
</dbReference>
<protein>
    <submittedName>
        <fullName evidence="6">PAB1-binding protein 2</fullName>
    </submittedName>
</protein>
<evidence type="ECO:0000256" key="3">
    <source>
        <dbReference type="PROSITE-ProRule" id="PRU00117"/>
    </source>
</evidence>
<sequence>MMTIDKETMGSSSSNGLSPNVLKRKNEDCVDLEAEIKRVALDDEEADNEGNSKSELSSDDRNSSYTSTELDPKTNIQSQDISLRMLCLVKQASIIVGPKGESINKLKEQTSTKINVSPNIRGVPERVIHVKGSCENVGKAFGKIARIIIEKDSKNNANQSSSSLDSEASQNSSDAEDTTLILNLLISHALMGSVIGKGGSQLREIEERSAAKLYASPNQLMMSNDRILSITGVPDAIHIATYYVAQSLLNCREELKQRKSIFYQPSQMGSALPNSYGAQMYNKFPHQMHHQYHPMDKYNTPRNKKSHRLPRPQSMLANNVPPSINGHAFHDEYMNRPESGQIHYTSANVASAPSFTPTRNIPNVRIVDNPENNMAYSNPIAPVKQDIYIDENFVGNIIGKEGKHINSVKESTGCAIFIDNRIEGVSERKLTIKGTYMALQAAIMLISNKIEIDRANFEKS</sequence>
<dbReference type="EMBL" id="LLZZ01000194">
    <property type="protein sequence ID" value="KTA95007.1"/>
    <property type="molecule type" value="Genomic_DNA"/>
</dbReference>
<feature type="compositionally biased region" description="Polar residues" evidence="4">
    <location>
        <begin position="63"/>
        <end position="73"/>
    </location>
</feature>
<name>A0A0W0DBP4_CANGB</name>
<dbReference type="PANTHER" id="PTHR10288">
    <property type="entry name" value="KH DOMAIN CONTAINING RNA BINDING PROTEIN"/>
    <property type="match status" value="1"/>
</dbReference>
<dbReference type="Gene3D" id="3.30.1370.10">
    <property type="entry name" value="K Homology domain, type 1"/>
    <property type="match status" value="3"/>
</dbReference>
<feature type="compositionally biased region" description="Basic and acidic residues" evidence="4">
    <location>
        <begin position="50"/>
        <end position="62"/>
    </location>
</feature>
<dbReference type="InterPro" id="IPR036612">
    <property type="entry name" value="KH_dom_type_1_sf"/>
</dbReference>
<dbReference type="InterPro" id="IPR004087">
    <property type="entry name" value="KH_dom"/>
</dbReference>
<dbReference type="SUPFAM" id="SSF54791">
    <property type="entry name" value="Eukaryotic type KH-domain (KH-domain type I)"/>
    <property type="match status" value="3"/>
</dbReference>
<gene>
    <name evidence="6" type="ORF">AO440_003556</name>
</gene>
<dbReference type="Pfam" id="PF00013">
    <property type="entry name" value="KH_1"/>
    <property type="match status" value="3"/>
</dbReference>
<dbReference type="SMART" id="SM00322">
    <property type="entry name" value="KH"/>
    <property type="match status" value="3"/>
</dbReference>
<dbReference type="VEuPathDB" id="FungiDB:B1J91_K07117g"/>
<evidence type="ECO:0000313" key="7">
    <source>
        <dbReference type="Proteomes" id="UP000054886"/>
    </source>
</evidence>
<dbReference type="PROSITE" id="PS50084">
    <property type="entry name" value="KH_TYPE_1"/>
    <property type="match status" value="3"/>
</dbReference>
<dbReference type="GO" id="GO:0005634">
    <property type="term" value="C:nucleus"/>
    <property type="evidence" value="ECO:0007669"/>
    <property type="project" value="EnsemblFungi"/>
</dbReference>
<feature type="domain" description="K Homology" evidence="5">
    <location>
        <begin position="178"/>
        <end position="249"/>
    </location>
</feature>
<evidence type="ECO:0000256" key="4">
    <source>
        <dbReference type="SAM" id="MobiDB-lite"/>
    </source>
</evidence>
<dbReference type="CDD" id="cd00105">
    <property type="entry name" value="KH-I"/>
    <property type="match status" value="1"/>
</dbReference>
<dbReference type="VEuPathDB" id="FungiDB:GVI51_K06985"/>
<feature type="domain" description="K Homology" evidence="5">
    <location>
        <begin position="381"/>
        <end position="451"/>
    </location>
</feature>
<keyword evidence="2 3" id="KW-0694">RNA-binding</keyword>
<evidence type="ECO:0000256" key="2">
    <source>
        <dbReference type="ARBA" id="ARBA00022884"/>
    </source>
</evidence>
<dbReference type="GO" id="GO:0005737">
    <property type="term" value="C:cytoplasm"/>
    <property type="evidence" value="ECO:0007669"/>
    <property type="project" value="EnsemblFungi"/>
</dbReference>
<keyword evidence="1" id="KW-0677">Repeat</keyword>
<evidence type="ECO:0000256" key="1">
    <source>
        <dbReference type="ARBA" id="ARBA00022737"/>
    </source>
</evidence>
<evidence type="ECO:0000313" key="6">
    <source>
        <dbReference type="EMBL" id="KTA95007.1"/>
    </source>
</evidence>
<feature type="compositionally biased region" description="Polar residues" evidence="4">
    <location>
        <begin position="9"/>
        <end position="18"/>
    </location>
</feature>
<dbReference type="AlphaFoldDB" id="A0A0W0DBP4"/>
<accession>A0A0W0DBP4</accession>
<comment type="caution">
    <text evidence="6">The sequence shown here is derived from an EMBL/GenBank/DDBJ whole genome shotgun (WGS) entry which is preliminary data.</text>
</comment>
<dbReference type="Proteomes" id="UP000054886">
    <property type="component" value="Unassembled WGS sequence"/>
</dbReference>
<reference evidence="6 7" key="1">
    <citation type="submission" date="2015-10" db="EMBL/GenBank/DDBJ databases">
        <title>Draft genomes sequences of Candida glabrata isolates 1A, 1B, 2A, 2B, 3A and 3B.</title>
        <authorList>
            <person name="Haavelsrud O.E."/>
            <person name="Gaustad P."/>
        </authorList>
    </citation>
    <scope>NUCLEOTIDE SEQUENCE [LARGE SCALE GENOMIC DNA]</scope>
    <source>
        <strain evidence="6">910700640</strain>
    </source>
</reference>
<dbReference type="VEuPathDB" id="FungiDB:CAGL0K07117g"/>
<feature type="region of interest" description="Disordered" evidence="4">
    <location>
        <begin position="1"/>
        <end position="24"/>
    </location>
</feature>
<organism evidence="6 7">
    <name type="scientific">Candida glabrata</name>
    <name type="common">Yeast</name>
    <name type="synonym">Torulopsis glabrata</name>
    <dbReference type="NCBI Taxonomy" id="5478"/>
    <lineage>
        <taxon>Eukaryota</taxon>
        <taxon>Fungi</taxon>
        <taxon>Dikarya</taxon>
        <taxon>Ascomycota</taxon>
        <taxon>Saccharomycotina</taxon>
        <taxon>Saccharomycetes</taxon>
        <taxon>Saccharomycetales</taxon>
        <taxon>Saccharomycetaceae</taxon>
        <taxon>Nakaseomyces</taxon>
    </lineage>
</organism>
<dbReference type="VEuPathDB" id="FungiDB:GWK60_K06985"/>
<evidence type="ECO:0000259" key="5">
    <source>
        <dbReference type="SMART" id="SM00322"/>
    </source>
</evidence>